<proteinExistence type="predicted"/>
<name>A0A382VX34_9ZZZZ</name>
<feature type="non-terminal residue" evidence="1">
    <location>
        <position position="26"/>
    </location>
</feature>
<evidence type="ECO:0000313" key="1">
    <source>
        <dbReference type="EMBL" id="SVD50585.1"/>
    </source>
</evidence>
<organism evidence="1">
    <name type="scientific">marine metagenome</name>
    <dbReference type="NCBI Taxonomy" id="408172"/>
    <lineage>
        <taxon>unclassified sequences</taxon>
        <taxon>metagenomes</taxon>
        <taxon>ecological metagenomes</taxon>
    </lineage>
</organism>
<sequence>MIEMIATAFQIPTPSLSEIITIIFQV</sequence>
<dbReference type="AlphaFoldDB" id="A0A382VX34"/>
<protein>
    <submittedName>
        <fullName evidence="1">Uncharacterized protein</fullName>
    </submittedName>
</protein>
<reference evidence="1" key="1">
    <citation type="submission" date="2018-05" db="EMBL/GenBank/DDBJ databases">
        <authorList>
            <person name="Lanie J.A."/>
            <person name="Ng W.-L."/>
            <person name="Kazmierczak K.M."/>
            <person name="Andrzejewski T.M."/>
            <person name="Davidsen T.M."/>
            <person name="Wayne K.J."/>
            <person name="Tettelin H."/>
            <person name="Glass J.I."/>
            <person name="Rusch D."/>
            <person name="Podicherti R."/>
            <person name="Tsui H.-C.T."/>
            <person name="Winkler M.E."/>
        </authorList>
    </citation>
    <scope>NUCLEOTIDE SEQUENCE</scope>
</reference>
<gene>
    <name evidence="1" type="ORF">METZ01_LOCUS403439</name>
</gene>
<dbReference type="EMBL" id="UINC01154993">
    <property type="protein sequence ID" value="SVD50585.1"/>
    <property type="molecule type" value="Genomic_DNA"/>
</dbReference>
<accession>A0A382VX34</accession>